<protein>
    <submittedName>
        <fullName evidence="2">Uncharacterized protein</fullName>
    </submittedName>
</protein>
<evidence type="ECO:0000256" key="1">
    <source>
        <dbReference type="SAM" id="MobiDB-lite"/>
    </source>
</evidence>
<feature type="compositionally biased region" description="Basic and acidic residues" evidence="1">
    <location>
        <begin position="150"/>
        <end position="160"/>
    </location>
</feature>
<dbReference type="EMBL" id="KQ759894">
    <property type="protein sequence ID" value="OAD62039.1"/>
    <property type="molecule type" value="Genomic_DNA"/>
</dbReference>
<accession>A0A310SRB4</accession>
<gene>
    <name evidence="2" type="ORF">WN48_07397</name>
</gene>
<reference evidence="2 3" key="1">
    <citation type="submission" date="2015-07" db="EMBL/GenBank/DDBJ databases">
        <title>The genome of Eufriesea mexicana.</title>
        <authorList>
            <person name="Pan H."/>
            <person name="Kapheim K."/>
        </authorList>
    </citation>
    <scope>NUCLEOTIDE SEQUENCE [LARGE SCALE GENOMIC DNA]</scope>
    <source>
        <strain evidence="2">0111107269</strain>
        <tissue evidence="2">Whole body</tissue>
    </source>
</reference>
<sequence>MKTKTCIVNEKTNGNRYFYNRKEENVLKICIDNPCIGLQAFAWDDYATRESFHARSSITRINILLYLVGDLRVADVIVLGRWRKNGDEKIYSCGPLDKSPVPPTNLNGVIAADIIRLMANDPATRDTGSCEKLTEKISCGAEGRTHKPRERAADGAEGSKKGISITQNVERDNRGRKSVGLKVDQTTRNTRGCVATGMLHRRVSEARPSDGVELGEKVEGSQAFGG</sequence>
<keyword evidence="3" id="KW-1185">Reference proteome</keyword>
<feature type="compositionally biased region" description="Basic and acidic residues" evidence="1">
    <location>
        <begin position="204"/>
        <end position="219"/>
    </location>
</feature>
<dbReference type="Proteomes" id="UP000250275">
    <property type="component" value="Unassembled WGS sequence"/>
</dbReference>
<evidence type="ECO:0000313" key="2">
    <source>
        <dbReference type="EMBL" id="OAD62039.1"/>
    </source>
</evidence>
<dbReference type="AlphaFoldDB" id="A0A310SRB4"/>
<feature type="region of interest" description="Disordered" evidence="1">
    <location>
        <begin position="204"/>
        <end position="226"/>
    </location>
</feature>
<proteinExistence type="predicted"/>
<feature type="region of interest" description="Disordered" evidence="1">
    <location>
        <begin position="141"/>
        <end position="179"/>
    </location>
</feature>
<name>A0A310SRB4_9HYME</name>
<evidence type="ECO:0000313" key="3">
    <source>
        <dbReference type="Proteomes" id="UP000250275"/>
    </source>
</evidence>
<organism evidence="2 3">
    <name type="scientific">Eufriesea mexicana</name>
    <dbReference type="NCBI Taxonomy" id="516756"/>
    <lineage>
        <taxon>Eukaryota</taxon>
        <taxon>Metazoa</taxon>
        <taxon>Ecdysozoa</taxon>
        <taxon>Arthropoda</taxon>
        <taxon>Hexapoda</taxon>
        <taxon>Insecta</taxon>
        <taxon>Pterygota</taxon>
        <taxon>Neoptera</taxon>
        <taxon>Endopterygota</taxon>
        <taxon>Hymenoptera</taxon>
        <taxon>Apocrita</taxon>
        <taxon>Aculeata</taxon>
        <taxon>Apoidea</taxon>
        <taxon>Anthophila</taxon>
        <taxon>Apidae</taxon>
        <taxon>Eufriesea</taxon>
    </lineage>
</organism>